<dbReference type="InterPro" id="IPR011249">
    <property type="entry name" value="Metalloenz_LuxS/M16"/>
</dbReference>
<proteinExistence type="predicted"/>
<reference evidence="2" key="1">
    <citation type="submission" date="2011-05" db="EMBL/GenBank/DDBJ databases">
        <title>Complete sequence of Thermoanaerobacterium xylanolyticum LX-11.</title>
        <authorList>
            <consortium name="US DOE Joint Genome Institute"/>
            <person name="Lucas S."/>
            <person name="Han J."/>
            <person name="Lapidus A."/>
            <person name="Cheng J.-F."/>
            <person name="Goodwin L."/>
            <person name="Pitluck S."/>
            <person name="Peters L."/>
            <person name="Mikhailova N."/>
            <person name="Lu M."/>
            <person name="Han C."/>
            <person name="Tapia R."/>
            <person name="Land M."/>
            <person name="Hauser L."/>
            <person name="Kyrpides N."/>
            <person name="Ivanova N."/>
            <person name="Pagani I."/>
            <person name="Hemme C."/>
            <person name="Woyke T."/>
        </authorList>
    </citation>
    <scope>NUCLEOTIDE SEQUENCE</scope>
    <source>
        <strain evidence="2">LX-11</strain>
    </source>
</reference>
<dbReference type="AlphaFoldDB" id="F6BK91"/>
<dbReference type="InterPro" id="IPR050361">
    <property type="entry name" value="MPP/UQCRC_Complex"/>
</dbReference>
<dbReference type="KEGG" id="txy:Thexy_1053"/>
<dbReference type="SUPFAM" id="SSF63411">
    <property type="entry name" value="LuxS/MPP-like metallohydrolase"/>
    <property type="match status" value="2"/>
</dbReference>
<dbReference type="InterPro" id="IPR007863">
    <property type="entry name" value="Peptidase_M16_C"/>
</dbReference>
<dbReference type="PANTHER" id="PTHR11851">
    <property type="entry name" value="METALLOPROTEASE"/>
    <property type="match status" value="1"/>
</dbReference>
<dbReference type="Gene3D" id="3.30.830.10">
    <property type="entry name" value="Metalloenzyme, LuxS/M16 peptidase-like"/>
    <property type="match status" value="2"/>
</dbReference>
<gene>
    <name evidence="2" type="ordered locus">Thexy_1053</name>
</gene>
<name>F6BK91_THEXL</name>
<dbReference type="Pfam" id="PF05193">
    <property type="entry name" value="Peptidase_M16_C"/>
    <property type="match status" value="1"/>
</dbReference>
<feature type="domain" description="Peptidase M16 C-terminal" evidence="1">
    <location>
        <begin position="180"/>
        <end position="355"/>
    </location>
</feature>
<dbReference type="HOGENOM" id="CLU_052943_0_0_9"/>
<dbReference type="GO" id="GO:0046872">
    <property type="term" value="F:metal ion binding"/>
    <property type="evidence" value="ECO:0007669"/>
    <property type="project" value="InterPro"/>
</dbReference>
<sequence length="420" mass="48677">MSIIKENIASGIELYVNKLNKFKTVTINVYISNKLSDETAKFALLPSVLRRGSFSFKTYKDITKHLEDLYGATFAYSVYKKGERQIAQFKMEIVDSTYLKEDILEESVKFISDILLNPLISNDGFEQTYVQQEKEKQKNIINSRVNEKTKYAVERCIEEMCKDEDYSIYELGNVDDVDKIDEKNLYEYYKKAIKRLPIDIFVVGNVDVDNVKELFNNYFKVERTNVDVIPDTPILRKINKVKYVEDKLDVTQGKLTLGYRTNVNPWDEEYFSLLVLSSVLGGGPFSKLFMNVRERESLAYYAQTRLERFKGLMLIMSGIEIENYEKALEIIQKQVEEIKSGNISDYEIDSAVKALITSFNSIKDSGTQLADFYLSQKLSHTNYSIDDFINKVKKVTINDIVDVSKKLQLDTVYFMTKNEE</sequence>
<dbReference type="PANTHER" id="PTHR11851:SF186">
    <property type="entry name" value="INACTIVE METALLOPROTEASE YMFF-RELATED"/>
    <property type="match status" value="1"/>
</dbReference>
<organism evidence="2 3">
    <name type="scientific">Thermoanaerobacterium xylanolyticum (strain ATCC 49914 / DSM 7097 / LX-11)</name>
    <dbReference type="NCBI Taxonomy" id="858215"/>
    <lineage>
        <taxon>Bacteria</taxon>
        <taxon>Bacillati</taxon>
        <taxon>Bacillota</taxon>
        <taxon>Clostridia</taxon>
        <taxon>Thermoanaerobacterales</taxon>
        <taxon>Thermoanaerobacteraceae</taxon>
        <taxon>Thermoanaerobacterium</taxon>
    </lineage>
</organism>
<accession>F6BK91</accession>
<dbReference type="eggNOG" id="COG0612">
    <property type="taxonomic scope" value="Bacteria"/>
</dbReference>
<evidence type="ECO:0000259" key="1">
    <source>
        <dbReference type="Pfam" id="PF05193"/>
    </source>
</evidence>
<dbReference type="EMBL" id="CP002739">
    <property type="protein sequence ID" value="AEF17086.1"/>
    <property type="molecule type" value="Genomic_DNA"/>
</dbReference>
<evidence type="ECO:0000313" key="2">
    <source>
        <dbReference type="EMBL" id="AEF17086.1"/>
    </source>
</evidence>
<evidence type="ECO:0000313" key="3">
    <source>
        <dbReference type="Proteomes" id="UP000007239"/>
    </source>
</evidence>
<dbReference type="STRING" id="858215.Thexy_1053"/>
<dbReference type="Proteomes" id="UP000007239">
    <property type="component" value="Chromosome"/>
</dbReference>
<dbReference type="RefSeq" id="WP_013787828.1">
    <property type="nucleotide sequence ID" value="NC_015555.1"/>
</dbReference>
<keyword evidence="3" id="KW-1185">Reference proteome</keyword>
<dbReference type="NCBIfam" id="NF047422">
    <property type="entry name" value="YfmF_fam"/>
    <property type="match status" value="1"/>
</dbReference>
<protein>
    <submittedName>
        <fullName evidence="2">Peptidase M16 domain protein</fullName>
    </submittedName>
</protein>